<name>A0A367Y2V3_9MICO</name>
<evidence type="ECO:0000256" key="1">
    <source>
        <dbReference type="SAM" id="SignalP"/>
    </source>
</evidence>
<protein>
    <submittedName>
        <fullName evidence="2">Extracellular solute-binding protein</fullName>
    </submittedName>
</protein>
<accession>A0A367Y2V3</accession>
<dbReference type="InterPro" id="IPR050490">
    <property type="entry name" value="Bact_solute-bd_prot1"/>
</dbReference>
<dbReference type="PANTHER" id="PTHR43649">
    <property type="entry name" value="ARABINOSE-BINDING PROTEIN-RELATED"/>
    <property type="match status" value="1"/>
</dbReference>
<dbReference type="AlphaFoldDB" id="A0A367Y2V3"/>
<dbReference type="OrthoDB" id="2515046at2"/>
<dbReference type="PANTHER" id="PTHR43649:SF14">
    <property type="entry name" value="BLR3389 PROTEIN"/>
    <property type="match status" value="1"/>
</dbReference>
<keyword evidence="1" id="KW-0732">Signal</keyword>
<dbReference type="EMBL" id="QORO01000002">
    <property type="protein sequence ID" value="RCK59860.1"/>
    <property type="molecule type" value="Genomic_DNA"/>
</dbReference>
<comment type="caution">
    <text evidence="2">The sequence shown here is derived from an EMBL/GenBank/DDBJ whole genome shotgun (WGS) entry which is preliminary data.</text>
</comment>
<organism evidence="2 3">
    <name type="scientific">Microbacterium sorbitolivorans</name>
    <dbReference type="NCBI Taxonomy" id="1867410"/>
    <lineage>
        <taxon>Bacteria</taxon>
        <taxon>Bacillati</taxon>
        <taxon>Actinomycetota</taxon>
        <taxon>Actinomycetes</taxon>
        <taxon>Micrococcales</taxon>
        <taxon>Microbacteriaceae</taxon>
        <taxon>Microbacterium</taxon>
    </lineage>
</organism>
<feature type="signal peptide" evidence="1">
    <location>
        <begin position="1"/>
        <end position="20"/>
    </location>
</feature>
<dbReference type="Pfam" id="PF01547">
    <property type="entry name" value="SBP_bac_1"/>
    <property type="match status" value="1"/>
</dbReference>
<dbReference type="Gene3D" id="3.40.190.10">
    <property type="entry name" value="Periplasmic binding protein-like II"/>
    <property type="match status" value="3"/>
</dbReference>
<dbReference type="RefSeq" id="WP_114117472.1">
    <property type="nucleotide sequence ID" value="NZ_BMHU01000003.1"/>
</dbReference>
<sequence length="446" mass="48237">MKIPRKFAAILTAAALVAIASGCSGQTTEPAPDVNEADFDTAMSTPTKLTFWSWLPNIQEQVDLFEKKYPAIEVEVVNAGGGATGHYQKLRTAISSKTGAPDVAQLEYPYISSFDLTGALLDLAPYGGDKLKDQYEPWLWDLVSNDDRVLAVPQDTGPVGYLYRDDLLSASGIEPPTTWEEFSIAATAYAEANPGKFLTNLSTNDASEFLALLWQAGVKPFDFDGNESVSIDLTSSEATKVADYWTKLLESGSISNEAAWTDGWYQSFANGRFASWMVAAWGPLKLEGPATNTSGTWRATQMPQWSESQPAAGNWGGSAVAALKSTKNPIVAAEFARFITADKSAALLAANEQSLFPASREILSDPDFLSTTSEFFGGQEVNAEFAKISETVDDGFVWLPFADYVFSSYKETVGTAIANRSDLSAALGEWESSLKTYATQQGFTVE</sequence>
<feature type="chain" id="PRO_5038567017" evidence="1">
    <location>
        <begin position="21"/>
        <end position="446"/>
    </location>
</feature>
<dbReference type="PROSITE" id="PS51257">
    <property type="entry name" value="PROKAR_LIPOPROTEIN"/>
    <property type="match status" value="1"/>
</dbReference>
<keyword evidence="3" id="KW-1185">Reference proteome</keyword>
<evidence type="ECO:0000313" key="3">
    <source>
        <dbReference type="Proteomes" id="UP000253508"/>
    </source>
</evidence>
<dbReference type="Proteomes" id="UP000253508">
    <property type="component" value="Unassembled WGS sequence"/>
</dbReference>
<proteinExistence type="predicted"/>
<dbReference type="InterPro" id="IPR006059">
    <property type="entry name" value="SBP"/>
</dbReference>
<gene>
    <name evidence="2" type="ORF">DTO57_06775</name>
</gene>
<evidence type="ECO:0000313" key="2">
    <source>
        <dbReference type="EMBL" id="RCK59860.1"/>
    </source>
</evidence>
<dbReference type="SUPFAM" id="SSF53850">
    <property type="entry name" value="Periplasmic binding protein-like II"/>
    <property type="match status" value="1"/>
</dbReference>
<reference evidence="2 3" key="1">
    <citation type="submission" date="2018-07" db="EMBL/GenBank/DDBJ databases">
        <title>Microbacterium endoborsara sp. nov., a novel actinobacterium isolated from Borszczowia aralocaspica.</title>
        <authorList>
            <person name="An D."/>
        </authorList>
    </citation>
    <scope>NUCLEOTIDE SEQUENCE [LARGE SCALE GENOMIC DNA]</scope>
    <source>
        <strain evidence="2 3">C1.15228</strain>
    </source>
</reference>